<feature type="region of interest" description="Disordered" evidence="1">
    <location>
        <begin position="53"/>
        <end position="74"/>
    </location>
</feature>
<reference evidence="2" key="1">
    <citation type="submission" date="2023-05" db="EMBL/GenBank/DDBJ databases">
        <authorList>
            <person name="Huff M."/>
        </authorList>
    </citation>
    <scope>NUCLEOTIDE SEQUENCE</scope>
</reference>
<name>A0AAD2A910_9LAMI</name>
<evidence type="ECO:0000313" key="2">
    <source>
        <dbReference type="EMBL" id="CAI9783785.1"/>
    </source>
</evidence>
<evidence type="ECO:0000256" key="1">
    <source>
        <dbReference type="SAM" id="MobiDB-lite"/>
    </source>
</evidence>
<dbReference type="Proteomes" id="UP000834106">
    <property type="component" value="Chromosome 20"/>
</dbReference>
<dbReference type="EMBL" id="OU503055">
    <property type="protein sequence ID" value="CAI9783785.1"/>
    <property type="molecule type" value="Genomic_DNA"/>
</dbReference>
<organism evidence="2 3">
    <name type="scientific">Fraxinus pennsylvanica</name>
    <dbReference type="NCBI Taxonomy" id="56036"/>
    <lineage>
        <taxon>Eukaryota</taxon>
        <taxon>Viridiplantae</taxon>
        <taxon>Streptophyta</taxon>
        <taxon>Embryophyta</taxon>
        <taxon>Tracheophyta</taxon>
        <taxon>Spermatophyta</taxon>
        <taxon>Magnoliopsida</taxon>
        <taxon>eudicotyledons</taxon>
        <taxon>Gunneridae</taxon>
        <taxon>Pentapetalae</taxon>
        <taxon>asterids</taxon>
        <taxon>lamiids</taxon>
        <taxon>Lamiales</taxon>
        <taxon>Oleaceae</taxon>
        <taxon>Oleeae</taxon>
        <taxon>Fraxinus</taxon>
    </lineage>
</organism>
<dbReference type="AlphaFoldDB" id="A0AAD2A910"/>
<gene>
    <name evidence="2" type="ORF">FPE_LOCUS30930</name>
</gene>
<proteinExistence type="predicted"/>
<evidence type="ECO:0000313" key="3">
    <source>
        <dbReference type="Proteomes" id="UP000834106"/>
    </source>
</evidence>
<sequence>MTLSLQEELLIPHMPESNYNYDPPIPTSRLERLLRERELRRFPRSFRFNEDLRDNNGKVDTFGNGYYPSGGDKGVREDNLFEQIATSKSLNDGLERSDD</sequence>
<accession>A0AAD2A910</accession>
<protein>
    <submittedName>
        <fullName evidence="2">Uncharacterized protein</fullName>
    </submittedName>
</protein>
<keyword evidence="3" id="KW-1185">Reference proteome</keyword>